<evidence type="ECO:0000313" key="4">
    <source>
        <dbReference type="WBParaSite" id="MBELARI_LOCUS16177"/>
    </source>
</evidence>
<feature type="transmembrane region" description="Helical" evidence="1">
    <location>
        <begin position="20"/>
        <end position="41"/>
    </location>
</feature>
<accession>A0AAF3J4S7</accession>
<organism evidence="3 4">
    <name type="scientific">Mesorhabditis belari</name>
    <dbReference type="NCBI Taxonomy" id="2138241"/>
    <lineage>
        <taxon>Eukaryota</taxon>
        <taxon>Metazoa</taxon>
        <taxon>Ecdysozoa</taxon>
        <taxon>Nematoda</taxon>
        <taxon>Chromadorea</taxon>
        <taxon>Rhabditida</taxon>
        <taxon>Rhabditina</taxon>
        <taxon>Rhabditomorpha</taxon>
        <taxon>Rhabditoidea</taxon>
        <taxon>Rhabditidae</taxon>
        <taxon>Mesorhabditinae</taxon>
        <taxon>Mesorhabditis</taxon>
    </lineage>
</organism>
<evidence type="ECO:0000256" key="1">
    <source>
        <dbReference type="SAM" id="Phobius"/>
    </source>
</evidence>
<proteinExistence type="predicted"/>
<protein>
    <recommendedName>
        <fullName evidence="2">7TM GPCR serpentine receptor class x (Srx) domain-containing protein</fullName>
    </recommendedName>
</protein>
<keyword evidence="3" id="KW-1185">Reference proteome</keyword>
<keyword evidence="1" id="KW-1133">Transmembrane helix</keyword>
<evidence type="ECO:0000313" key="3">
    <source>
        <dbReference type="Proteomes" id="UP000887575"/>
    </source>
</evidence>
<dbReference type="AlphaFoldDB" id="A0AAF3J4S7"/>
<evidence type="ECO:0000259" key="2">
    <source>
        <dbReference type="Pfam" id="PF10328"/>
    </source>
</evidence>
<dbReference type="InterPro" id="IPR019430">
    <property type="entry name" value="7TM_GPCR_serpentine_rcpt_Srx"/>
</dbReference>
<keyword evidence="1" id="KW-0472">Membrane</keyword>
<dbReference type="PANTHER" id="PTHR23017">
    <property type="entry name" value="SERPENTINE RECEPTOR, CLASS X"/>
    <property type="match status" value="1"/>
</dbReference>
<reference evidence="4" key="1">
    <citation type="submission" date="2024-02" db="UniProtKB">
        <authorList>
            <consortium name="WormBaseParasite"/>
        </authorList>
    </citation>
    <scope>IDENTIFICATION</scope>
</reference>
<feature type="domain" description="7TM GPCR serpentine receptor class x (Srx)" evidence="2">
    <location>
        <begin position="2"/>
        <end position="117"/>
    </location>
</feature>
<dbReference type="PANTHER" id="PTHR23017:SF3">
    <property type="entry name" value="G-PROTEIN COUPLED RECEPTORS FAMILY 1 PROFILE DOMAIN-CONTAINING PROTEIN"/>
    <property type="match status" value="1"/>
</dbReference>
<dbReference type="Pfam" id="PF10328">
    <property type="entry name" value="7TM_GPCR_Srx"/>
    <property type="match status" value="1"/>
</dbReference>
<sequence>MQWEFSATPCGNFVSFYIDFLAICSFFTTEILIDLIVLVIFSQKVKHWRMTGGNQEKTNRREMRMFAQSSLASLGFVYMLVSFQFFTGMTTDLFWKFFHTTIAWQLSHCTQGAVILVLEIRKSSTPRLNGTTRTVITSRITQMP</sequence>
<feature type="transmembrane region" description="Helical" evidence="1">
    <location>
        <begin position="65"/>
        <end position="85"/>
    </location>
</feature>
<name>A0AAF3J4S7_9BILA</name>
<keyword evidence="1" id="KW-0812">Transmembrane</keyword>
<dbReference type="Proteomes" id="UP000887575">
    <property type="component" value="Unassembled WGS sequence"/>
</dbReference>
<dbReference type="WBParaSite" id="MBELARI_LOCUS16177">
    <property type="protein sequence ID" value="MBELARI_LOCUS16177"/>
    <property type="gene ID" value="MBELARI_LOCUS16177"/>
</dbReference>